<evidence type="ECO:0000313" key="3">
    <source>
        <dbReference type="Proteomes" id="UP001151478"/>
    </source>
</evidence>
<feature type="transmembrane region" description="Helical" evidence="1">
    <location>
        <begin position="114"/>
        <end position="138"/>
    </location>
</feature>
<feature type="transmembrane region" description="Helical" evidence="1">
    <location>
        <begin position="350"/>
        <end position="369"/>
    </location>
</feature>
<feature type="transmembrane region" description="Helical" evidence="1">
    <location>
        <begin position="187"/>
        <end position="205"/>
    </location>
</feature>
<dbReference type="EMBL" id="JAOSLC020000002">
    <property type="protein sequence ID" value="MDD7913390.1"/>
    <property type="molecule type" value="Genomic_DNA"/>
</dbReference>
<sequence length="376" mass="43825">MKFTLFSKLFFFIALIVLILPASELFLLEGVLNDGDLEAYLFSLLFFLCILFVILRTRFLQIDKIIMSQGDIIKPIHLLLIVSFSFSLFLFFVLGEAKSLEQQLIFSMKYRNGFYKGTGIYTYLILNVMPAILTLVIIKQKKLNLAIYISILLVILATFIVGQRVYIFSIIFVGFIRMFYLFSNKKVLFALMIIISFLFTYKIYLDKEVSDKKFSDKVIMLLARTNYRSLLESNDFSMDLNIYKGAFMPLSLYYNYSMSDFKKSFMGYNKRDKIYLGLPKLSTYSGVALTFGIIVYNTLGYLSLVLIVPYSLCMFYCFSRVCYSRNVFRSSLYLAVFISMLGFLIEDIHFMNKVFSLIPIYCATYFILYKKNISNE</sequence>
<dbReference type="RefSeq" id="WP_265726724.1">
    <property type="nucleotide sequence ID" value="NZ_JAOSLC020000002.1"/>
</dbReference>
<keyword evidence="3" id="KW-1185">Reference proteome</keyword>
<feature type="transmembrane region" description="Helical" evidence="1">
    <location>
        <begin position="326"/>
        <end position="344"/>
    </location>
</feature>
<feature type="transmembrane region" description="Helical" evidence="1">
    <location>
        <begin position="301"/>
        <end position="319"/>
    </location>
</feature>
<keyword evidence="1" id="KW-0812">Transmembrane</keyword>
<feature type="transmembrane region" description="Helical" evidence="1">
    <location>
        <begin position="37"/>
        <end position="55"/>
    </location>
</feature>
<name>A0ABT5S5L3_9FLAO</name>
<proteinExistence type="predicted"/>
<evidence type="ECO:0008006" key="4">
    <source>
        <dbReference type="Google" id="ProtNLM"/>
    </source>
</evidence>
<dbReference type="Proteomes" id="UP001151478">
    <property type="component" value="Unassembled WGS sequence"/>
</dbReference>
<evidence type="ECO:0000256" key="1">
    <source>
        <dbReference type="SAM" id="Phobius"/>
    </source>
</evidence>
<feature type="transmembrane region" description="Helical" evidence="1">
    <location>
        <begin position="145"/>
        <end position="175"/>
    </location>
</feature>
<organism evidence="2 3">
    <name type="scientific">Polaribacter ponticola</name>
    <dbReference type="NCBI Taxonomy" id="2978475"/>
    <lineage>
        <taxon>Bacteria</taxon>
        <taxon>Pseudomonadati</taxon>
        <taxon>Bacteroidota</taxon>
        <taxon>Flavobacteriia</taxon>
        <taxon>Flavobacteriales</taxon>
        <taxon>Flavobacteriaceae</taxon>
    </lineage>
</organism>
<evidence type="ECO:0000313" key="2">
    <source>
        <dbReference type="EMBL" id="MDD7913390.1"/>
    </source>
</evidence>
<keyword evidence="1" id="KW-0472">Membrane</keyword>
<feature type="transmembrane region" description="Helical" evidence="1">
    <location>
        <begin position="274"/>
        <end position="295"/>
    </location>
</feature>
<gene>
    <name evidence="2" type="ORF">N5A56_002630</name>
</gene>
<reference evidence="2" key="1">
    <citation type="submission" date="2023-02" db="EMBL/GenBank/DDBJ databases">
        <title>Polaribacter ponticola sp. nov., isolated from seawater.</title>
        <authorList>
            <person name="Baek J.H."/>
            <person name="Kim J.M."/>
            <person name="Choi D.G."/>
            <person name="Jeon C.O."/>
        </authorList>
    </citation>
    <scope>NUCLEOTIDE SEQUENCE</scope>
    <source>
        <strain evidence="2">MSW5</strain>
    </source>
</reference>
<comment type="caution">
    <text evidence="2">The sequence shown here is derived from an EMBL/GenBank/DDBJ whole genome shotgun (WGS) entry which is preliminary data.</text>
</comment>
<feature type="transmembrane region" description="Helical" evidence="1">
    <location>
        <begin position="76"/>
        <end position="94"/>
    </location>
</feature>
<keyword evidence="1" id="KW-1133">Transmembrane helix</keyword>
<protein>
    <recommendedName>
        <fullName evidence="4">Oligosaccharide repeat unit polymerase</fullName>
    </recommendedName>
</protein>
<accession>A0ABT5S5L3</accession>